<comment type="similarity">
    <text evidence="1 3">Belongs to the short-chain dehydrogenases/reductases (SDR) family.</text>
</comment>
<dbReference type="CDD" id="cd05374">
    <property type="entry name" value="17beta-HSD-like_SDR_c"/>
    <property type="match status" value="1"/>
</dbReference>
<reference evidence="5" key="1">
    <citation type="journal article" date="2012" name="Science">
        <title>The Paleozoic origin of enzymatic lignin decomposition reconstructed from 31 fungal genomes.</title>
        <authorList>
            <person name="Floudas D."/>
            <person name="Binder M."/>
            <person name="Riley R."/>
            <person name="Barry K."/>
            <person name="Blanchette R.A."/>
            <person name="Henrissat B."/>
            <person name="Martinez A.T."/>
            <person name="Otillar R."/>
            <person name="Spatafora J.W."/>
            <person name="Yadav J.S."/>
            <person name="Aerts A."/>
            <person name="Benoit I."/>
            <person name="Boyd A."/>
            <person name="Carlson A."/>
            <person name="Copeland A."/>
            <person name="Coutinho P.M."/>
            <person name="de Vries R.P."/>
            <person name="Ferreira P."/>
            <person name="Findley K."/>
            <person name="Foster B."/>
            <person name="Gaskell J."/>
            <person name="Glotzer D."/>
            <person name="Gorecki P."/>
            <person name="Heitman J."/>
            <person name="Hesse C."/>
            <person name="Hori C."/>
            <person name="Igarashi K."/>
            <person name="Jurgens J.A."/>
            <person name="Kallen N."/>
            <person name="Kersten P."/>
            <person name="Kohler A."/>
            <person name="Kuees U."/>
            <person name="Kumar T.K.A."/>
            <person name="Kuo A."/>
            <person name="LaButti K."/>
            <person name="Larrondo L.F."/>
            <person name="Lindquist E."/>
            <person name="Ling A."/>
            <person name="Lombard V."/>
            <person name="Lucas S."/>
            <person name="Lundell T."/>
            <person name="Martin R."/>
            <person name="McLaughlin D.J."/>
            <person name="Morgenstern I."/>
            <person name="Morin E."/>
            <person name="Murat C."/>
            <person name="Nagy L.G."/>
            <person name="Nolan M."/>
            <person name="Ohm R.A."/>
            <person name="Patyshakuliyeva A."/>
            <person name="Rokas A."/>
            <person name="Ruiz-Duenas F.J."/>
            <person name="Sabat G."/>
            <person name="Salamov A."/>
            <person name="Samejima M."/>
            <person name="Schmutz J."/>
            <person name="Slot J.C."/>
            <person name="St John F."/>
            <person name="Stenlid J."/>
            <person name="Sun H."/>
            <person name="Sun S."/>
            <person name="Syed K."/>
            <person name="Tsang A."/>
            <person name="Wiebenga A."/>
            <person name="Young D."/>
            <person name="Pisabarro A."/>
            <person name="Eastwood D.C."/>
            <person name="Martin F."/>
            <person name="Cullen D."/>
            <person name="Grigoriev I.V."/>
            <person name="Hibbett D.S."/>
        </authorList>
    </citation>
    <scope>NUCLEOTIDE SEQUENCE [LARGE SCALE GENOMIC DNA]</scope>
    <source>
        <strain evidence="5">RWD-64-598 SS2</strain>
    </source>
</reference>
<dbReference type="GO" id="GO:0016491">
    <property type="term" value="F:oxidoreductase activity"/>
    <property type="evidence" value="ECO:0007669"/>
    <property type="project" value="UniProtKB-KW"/>
</dbReference>
<evidence type="ECO:0000256" key="2">
    <source>
        <dbReference type="ARBA" id="ARBA00023002"/>
    </source>
</evidence>
<comment type="caution">
    <text evidence="4">The sequence shown here is derived from an EMBL/GenBank/DDBJ whole genome shotgun (WGS) entry which is preliminary data.</text>
</comment>
<dbReference type="KEGG" id="cput:CONPUDRAFT_85100"/>
<evidence type="ECO:0000256" key="3">
    <source>
        <dbReference type="RuleBase" id="RU000363"/>
    </source>
</evidence>
<dbReference type="PANTHER" id="PTHR43976:SF16">
    <property type="entry name" value="SHORT-CHAIN DEHYDROGENASE_REDUCTASE FAMILY PROTEIN"/>
    <property type="match status" value="1"/>
</dbReference>
<dbReference type="SUPFAM" id="SSF51735">
    <property type="entry name" value="NAD(P)-binding Rossmann-fold domains"/>
    <property type="match status" value="1"/>
</dbReference>
<evidence type="ECO:0000313" key="4">
    <source>
        <dbReference type="EMBL" id="EIW75851.1"/>
    </source>
</evidence>
<dbReference type="OrthoDB" id="1274115at2759"/>
<accession>A0A5M3MB27</accession>
<gene>
    <name evidence="4" type="ORF">CONPUDRAFT_85100</name>
</gene>
<dbReference type="PRINTS" id="PR00081">
    <property type="entry name" value="GDHRDH"/>
</dbReference>
<dbReference type="Proteomes" id="UP000053558">
    <property type="component" value="Unassembled WGS sequence"/>
</dbReference>
<protein>
    <submittedName>
        <fullName evidence="4">NAD(P)-binding protein</fullName>
    </submittedName>
</protein>
<evidence type="ECO:0000313" key="5">
    <source>
        <dbReference type="Proteomes" id="UP000053558"/>
    </source>
</evidence>
<dbReference type="AlphaFoldDB" id="A0A5M3MB27"/>
<dbReference type="Gene3D" id="3.40.50.720">
    <property type="entry name" value="NAD(P)-binding Rossmann-like Domain"/>
    <property type="match status" value="1"/>
</dbReference>
<keyword evidence="2" id="KW-0560">Oxidoreductase</keyword>
<sequence length="295" mass="32031">MANSSKIWLITGASSGFGLAMTEYLLSKGDTVIATLRNPSAISHLSSKYPSSQLDVVQLDVSQRAQVVAAFAHVKEKFGRLDVVFNNAGVNILGEVESLMDNEGYMEDAKKAFDTNFWGAAYVSGEAVKFFREVNPKGYGGRLLQTSSTLGVNGRPCAGFYAASKHALDGLSDSLVQELDPSWNIKVTVICSGPFLTSFVGTNQWLPEQHPAYAAPDSASSKFRHFLTNPPPIFADPAEGVKVVEKLVHIEGPPLRFPLHVIAADRMRERATRLKEDADAYQSWSEGFSGTGARI</sequence>
<dbReference type="InterPro" id="IPR051911">
    <property type="entry name" value="SDR_oxidoreductase"/>
</dbReference>
<dbReference type="PRINTS" id="PR00080">
    <property type="entry name" value="SDRFAMILY"/>
</dbReference>
<dbReference type="PANTHER" id="PTHR43976">
    <property type="entry name" value="SHORT CHAIN DEHYDROGENASE"/>
    <property type="match status" value="1"/>
</dbReference>
<dbReference type="Pfam" id="PF00106">
    <property type="entry name" value="adh_short"/>
    <property type="match status" value="1"/>
</dbReference>
<dbReference type="RefSeq" id="XP_007773857.1">
    <property type="nucleotide sequence ID" value="XM_007775667.1"/>
</dbReference>
<organism evidence="4 5">
    <name type="scientific">Coniophora puteana (strain RWD-64-598)</name>
    <name type="common">Brown rot fungus</name>
    <dbReference type="NCBI Taxonomy" id="741705"/>
    <lineage>
        <taxon>Eukaryota</taxon>
        <taxon>Fungi</taxon>
        <taxon>Dikarya</taxon>
        <taxon>Basidiomycota</taxon>
        <taxon>Agaricomycotina</taxon>
        <taxon>Agaricomycetes</taxon>
        <taxon>Agaricomycetidae</taxon>
        <taxon>Boletales</taxon>
        <taxon>Coniophorineae</taxon>
        <taxon>Coniophoraceae</taxon>
        <taxon>Coniophora</taxon>
    </lineage>
</organism>
<name>A0A5M3MB27_CONPW</name>
<dbReference type="GeneID" id="19210890"/>
<dbReference type="InterPro" id="IPR002347">
    <property type="entry name" value="SDR_fam"/>
</dbReference>
<dbReference type="EMBL" id="JH711587">
    <property type="protein sequence ID" value="EIW75851.1"/>
    <property type="molecule type" value="Genomic_DNA"/>
</dbReference>
<evidence type="ECO:0000256" key="1">
    <source>
        <dbReference type="ARBA" id="ARBA00006484"/>
    </source>
</evidence>
<keyword evidence="5" id="KW-1185">Reference proteome</keyword>
<dbReference type="InterPro" id="IPR036291">
    <property type="entry name" value="NAD(P)-bd_dom_sf"/>
</dbReference>
<proteinExistence type="inferred from homology"/>